<feature type="transmembrane region" description="Helical" evidence="2">
    <location>
        <begin position="164"/>
        <end position="182"/>
    </location>
</feature>
<name>A0A6C0K0I0_9ZZZZ</name>
<evidence type="ECO:0000313" key="3">
    <source>
        <dbReference type="EMBL" id="QHU09554.1"/>
    </source>
</evidence>
<accession>A0A6C0K0I0</accession>
<feature type="transmembrane region" description="Helical" evidence="2">
    <location>
        <begin position="22"/>
        <end position="40"/>
    </location>
</feature>
<evidence type="ECO:0000256" key="1">
    <source>
        <dbReference type="SAM" id="MobiDB-lite"/>
    </source>
</evidence>
<feature type="transmembrane region" description="Helical" evidence="2">
    <location>
        <begin position="94"/>
        <end position="119"/>
    </location>
</feature>
<keyword evidence="2" id="KW-1133">Transmembrane helix</keyword>
<sequence>MEGGGSSINLSNIGDYRNIDDVYTILNSSLFTLTLSLLATRIGNLGGFSLNTYFDIFGIEGVLSNTMLITLMFQITRYFYTVLYANFDKSWSPFVFICGLLGVQIVHDVVFYYGVINFLPSGKNDMIDVLKQYSKENSTGAIGGHSAVLILTALVAMITNDMDMVSKFVLLGLVLYSLPYIISIVHKKPAPPPPPPAKKEEIRDVRGFY</sequence>
<dbReference type="EMBL" id="MN740738">
    <property type="protein sequence ID" value="QHU09554.1"/>
    <property type="molecule type" value="Genomic_DNA"/>
</dbReference>
<feature type="region of interest" description="Disordered" evidence="1">
    <location>
        <begin position="190"/>
        <end position="209"/>
    </location>
</feature>
<protein>
    <submittedName>
        <fullName evidence="3">Uncharacterized protein</fullName>
    </submittedName>
</protein>
<dbReference type="AlphaFoldDB" id="A0A6C0K0I0"/>
<organism evidence="3">
    <name type="scientific">viral metagenome</name>
    <dbReference type="NCBI Taxonomy" id="1070528"/>
    <lineage>
        <taxon>unclassified sequences</taxon>
        <taxon>metagenomes</taxon>
        <taxon>organismal metagenomes</taxon>
    </lineage>
</organism>
<feature type="transmembrane region" description="Helical" evidence="2">
    <location>
        <begin position="52"/>
        <end position="74"/>
    </location>
</feature>
<feature type="transmembrane region" description="Helical" evidence="2">
    <location>
        <begin position="140"/>
        <end position="158"/>
    </location>
</feature>
<keyword evidence="2" id="KW-0472">Membrane</keyword>
<feature type="compositionally biased region" description="Basic and acidic residues" evidence="1">
    <location>
        <begin position="197"/>
        <end position="209"/>
    </location>
</feature>
<reference evidence="3" key="1">
    <citation type="journal article" date="2020" name="Nature">
        <title>Giant virus diversity and host interactions through global metagenomics.</title>
        <authorList>
            <person name="Schulz F."/>
            <person name="Roux S."/>
            <person name="Paez-Espino D."/>
            <person name="Jungbluth S."/>
            <person name="Walsh D.A."/>
            <person name="Denef V.J."/>
            <person name="McMahon K.D."/>
            <person name="Konstantinidis K.T."/>
            <person name="Eloe-Fadrosh E.A."/>
            <person name="Kyrpides N.C."/>
            <person name="Woyke T."/>
        </authorList>
    </citation>
    <scope>NUCLEOTIDE SEQUENCE</scope>
    <source>
        <strain evidence="3">GVMAG-S-1101164-105</strain>
    </source>
</reference>
<evidence type="ECO:0000256" key="2">
    <source>
        <dbReference type="SAM" id="Phobius"/>
    </source>
</evidence>
<proteinExistence type="predicted"/>
<keyword evidence="2" id="KW-0812">Transmembrane</keyword>